<accession>D5MKQ4</accession>
<sequence>MAAPGLLIDFNRHGQPIGIEITAPSKVTLAALNRILRSLGVSPAKRGDLAPLRAA</sequence>
<gene>
    <name evidence="1" type="ORF">DAMO_0628</name>
</gene>
<evidence type="ECO:0000313" key="2">
    <source>
        <dbReference type="Proteomes" id="UP000006898"/>
    </source>
</evidence>
<dbReference type="HOGENOM" id="CLU_3023477_0_0_0"/>
<proteinExistence type="predicted"/>
<dbReference type="Proteomes" id="UP000006898">
    <property type="component" value="Chromosome"/>
</dbReference>
<dbReference type="PATRIC" id="fig|671143.5.peg.545"/>
<dbReference type="EMBL" id="FP565575">
    <property type="protein sequence ID" value="CBE67701.1"/>
    <property type="molecule type" value="Genomic_DNA"/>
</dbReference>
<reference evidence="1 2" key="1">
    <citation type="journal article" date="2010" name="Nature">
        <title>Nitrite-driven anaerobic methane oxidation by oxygenic bacteria.</title>
        <authorList>
            <person name="Ettwig K.F."/>
            <person name="Butler M.K."/>
            <person name="Le Paslier D."/>
            <person name="Pelletier E."/>
            <person name="Mangenot S."/>
            <person name="Kuypers M.M.M."/>
            <person name="Schreiber F."/>
            <person name="Dutilh B.E."/>
            <person name="Zedelius J."/>
            <person name="de Beer D."/>
            <person name="Gloerich J."/>
            <person name="Wessels H.J.C.T."/>
            <person name="van Allen T."/>
            <person name="Luesken F."/>
            <person name="Wu M."/>
            <person name="van de Pas-Schoonen K.T."/>
            <person name="Op den Camp H.J.M."/>
            <person name="Janssen-Megens E.M."/>
            <person name="Francoijs K-J."/>
            <person name="Stunnenberg H."/>
            <person name="Weissenbach J."/>
            <person name="Jetten M.S.M."/>
            <person name="Strous M."/>
        </authorList>
    </citation>
    <scope>NUCLEOTIDE SEQUENCE [LARGE SCALE GENOMIC DNA]</scope>
</reference>
<dbReference type="AlphaFoldDB" id="D5MKQ4"/>
<name>D5MKQ4_METO1</name>
<evidence type="ECO:0000313" key="1">
    <source>
        <dbReference type="EMBL" id="CBE67701.1"/>
    </source>
</evidence>
<organism evidence="1 2">
    <name type="scientific">Methylomirabilis oxygeniifera</name>
    <dbReference type="NCBI Taxonomy" id="671143"/>
    <lineage>
        <taxon>Bacteria</taxon>
        <taxon>Candidatus Methylomirabilota</taxon>
        <taxon>Candidatus Methylomirabilia</taxon>
        <taxon>Candidatus Methylomirabilales</taxon>
        <taxon>Candidatus Methylomirabilaceae</taxon>
        <taxon>Candidatus Methylomirabilis</taxon>
    </lineage>
</organism>
<dbReference type="KEGG" id="mox:DAMO_0628"/>
<evidence type="ECO:0008006" key="3">
    <source>
        <dbReference type="Google" id="ProtNLM"/>
    </source>
</evidence>
<protein>
    <recommendedName>
        <fullName evidence="3">DUF2283 domain-containing protein</fullName>
    </recommendedName>
</protein>